<dbReference type="SUPFAM" id="SSF54001">
    <property type="entry name" value="Cysteine proteinases"/>
    <property type="match status" value="1"/>
</dbReference>
<dbReference type="GO" id="GO:0004843">
    <property type="term" value="F:cysteine-type deubiquitinase activity"/>
    <property type="evidence" value="ECO:0007669"/>
    <property type="project" value="UniProtKB-EC"/>
</dbReference>
<dbReference type="GO" id="GO:0006508">
    <property type="term" value="P:proteolysis"/>
    <property type="evidence" value="ECO:0007669"/>
    <property type="project" value="UniProtKB-KW"/>
</dbReference>
<dbReference type="GO" id="GO:0016579">
    <property type="term" value="P:protein deubiquitination"/>
    <property type="evidence" value="ECO:0007669"/>
    <property type="project" value="InterPro"/>
</dbReference>
<dbReference type="InterPro" id="IPR018200">
    <property type="entry name" value="USP_CS"/>
</dbReference>
<feature type="compositionally biased region" description="Polar residues" evidence="8">
    <location>
        <begin position="1363"/>
        <end position="1372"/>
    </location>
</feature>
<keyword evidence="5" id="KW-0833">Ubl conjugation pathway</keyword>
<keyword evidence="4" id="KW-0645">Protease</keyword>
<feature type="compositionally biased region" description="Polar residues" evidence="8">
    <location>
        <begin position="67"/>
        <end position="76"/>
    </location>
</feature>
<dbReference type="CDD" id="cd02674">
    <property type="entry name" value="Peptidase_C19R"/>
    <property type="match status" value="1"/>
</dbReference>
<feature type="region of interest" description="Disordered" evidence="8">
    <location>
        <begin position="985"/>
        <end position="1004"/>
    </location>
</feature>
<comment type="similarity">
    <text evidence="2">Belongs to the peptidase C19 family.</text>
</comment>
<dbReference type="InterPro" id="IPR050185">
    <property type="entry name" value="Ub_carboxyl-term_hydrolase"/>
</dbReference>
<organism evidence="9 10">
    <name type="scientific">Kwoniella shandongensis</name>
    <dbReference type="NCBI Taxonomy" id="1734106"/>
    <lineage>
        <taxon>Eukaryota</taxon>
        <taxon>Fungi</taxon>
        <taxon>Dikarya</taxon>
        <taxon>Basidiomycota</taxon>
        <taxon>Agaricomycotina</taxon>
        <taxon>Tremellomycetes</taxon>
        <taxon>Tremellales</taxon>
        <taxon>Cryptococcaceae</taxon>
        <taxon>Kwoniella</taxon>
    </lineage>
</organism>
<name>A0A5M6C0A6_9TREE</name>
<dbReference type="GeneID" id="43589567"/>
<keyword evidence="6" id="KW-0378">Hydrolase</keyword>
<feature type="compositionally biased region" description="Polar residues" evidence="8">
    <location>
        <begin position="1"/>
        <end position="18"/>
    </location>
</feature>
<dbReference type="Gene3D" id="3.90.70.10">
    <property type="entry name" value="Cysteine proteinases"/>
    <property type="match status" value="2"/>
</dbReference>
<dbReference type="InterPro" id="IPR038765">
    <property type="entry name" value="Papain-like_cys_pep_sf"/>
</dbReference>
<evidence type="ECO:0000256" key="4">
    <source>
        <dbReference type="ARBA" id="ARBA00022670"/>
    </source>
</evidence>
<dbReference type="RefSeq" id="XP_031860380.1">
    <property type="nucleotide sequence ID" value="XM_032005419.1"/>
</dbReference>
<feature type="region of interest" description="Disordered" evidence="8">
    <location>
        <begin position="438"/>
        <end position="457"/>
    </location>
</feature>
<proteinExistence type="inferred from homology"/>
<evidence type="ECO:0000256" key="5">
    <source>
        <dbReference type="ARBA" id="ARBA00022786"/>
    </source>
</evidence>
<evidence type="ECO:0000256" key="3">
    <source>
        <dbReference type="ARBA" id="ARBA00012759"/>
    </source>
</evidence>
<dbReference type="PANTHER" id="PTHR21646:SF24">
    <property type="entry name" value="UBIQUITIN CARBOXYL-TERMINAL HYDROLASE"/>
    <property type="match status" value="1"/>
</dbReference>
<evidence type="ECO:0000256" key="2">
    <source>
        <dbReference type="ARBA" id="ARBA00009085"/>
    </source>
</evidence>
<evidence type="ECO:0000256" key="8">
    <source>
        <dbReference type="SAM" id="MobiDB-lite"/>
    </source>
</evidence>
<feature type="compositionally biased region" description="Polar residues" evidence="8">
    <location>
        <begin position="46"/>
        <end position="58"/>
    </location>
</feature>
<feature type="region of interest" description="Disordered" evidence="8">
    <location>
        <begin position="1"/>
        <end position="89"/>
    </location>
</feature>
<dbReference type="EC" id="3.4.19.12" evidence="3"/>
<evidence type="ECO:0000256" key="7">
    <source>
        <dbReference type="ARBA" id="ARBA00022807"/>
    </source>
</evidence>
<dbReference type="Proteomes" id="UP000322225">
    <property type="component" value="Chromosome 7"/>
</dbReference>
<evidence type="ECO:0000313" key="10">
    <source>
        <dbReference type="Proteomes" id="UP000322225"/>
    </source>
</evidence>
<gene>
    <name evidence="9" type="ORF">CI109_104335</name>
</gene>
<dbReference type="OrthoDB" id="292964at2759"/>
<dbReference type="InterPro" id="IPR001394">
    <property type="entry name" value="Peptidase_C19_UCH"/>
</dbReference>
<reference evidence="9" key="1">
    <citation type="submission" date="2017-08" db="EMBL/GenBank/DDBJ databases">
        <authorList>
            <person name="Cuomo C."/>
            <person name="Billmyre B."/>
            <person name="Heitman J."/>
        </authorList>
    </citation>
    <scope>NUCLEOTIDE SEQUENCE</scope>
    <source>
        <strain evidence="9">CBS 12478</strain>
    </source>
</reference>
<dbReference type="KEGG" id="ksn:43589567"/>
<dbReference type="Pfam" id="PF00443">
    <property type="entry name" value="UCH"/>
    <property type="match status" value="1"/>
</dbReference>
<accession>A0A5M6C0A6</accession>
<evidence type="ECO:0000256" key="1">
    <source>
        <dbReference type="ARBA" id="ARBA00000707"/>
    </source>
</evidence>
<protein>
    <recommendedName>
        <fullName evidence="3">ubiquitinyl hydrolase 1</fullName>
        <ecNumber evidence="3">3.4.19.12</ecNumber>
    </recommendedName>
</protein>
<keyword evidence="7" id="KW-0788">Thiol protease</keyword>
<dbReference type="EMBL" id="CP144057">
    <property type="protein sequence ID" value="WWD19867.1"/>
    <property type="molecule type" value="Genomic_DNA"/>
</dbReference>
<dbReference type="PROSITE" id="PS00972">
    <property type="entry name" value="USP_1"/>
    <property type="match status" value="1"/>
</dbReference>
<feature type="compositionally biased region" description="Polar residues" evidence="8">
    <location>
        <begin position="1346"/>
        <end position="1355"/>
    </location>
</feature>
<dbReference type="PROSITE" id="PS50235">
    <property type="entry name" value="USP_3"/>
    <property type="match status" value="1"/>
</dbReference>
<keyword evidence="10" id="KW-1185">Reference proteome</keyword>
<comment type="catalytic activity">
    <reaction evidence="1">
        <text>Thiol-dependent hydrolysis of ester, thioester, amide, peptide and isopeptide bonds formed by the C-terminal Gly of ubiquitin (a 76-residue protein attached to proteins as an intracellular targeting signal).</text>
        <dbReference type="EC" id="3.4.19.12"/>
    </reaction>
</comment>
<evidence type="ECO:0000256" key="6">
    <source>
        <dbReference type="ARBA" id="ARBA00022801"/>
    </source>
</evidence>
<dbReference type="PANTHER" id="PTHR21646">
    <property type="entry name" value="UBIQUITIN CARBOXYL-TERMINAL HYDROLASE"/>
    <property type="match status" value="1"/>
</dbReference>
<dbReference type="InterPro" id="IPR028889">
    <property type="entry name" value="USP"/>
</dbReference>
<feature type="compositionally biased region" description="Polar residues" evidence="8">
    <location>
        <begin position="1282"/>
        <end position="1293"/>
    </location>
</feature>
<feature type="region of interest" description="Disordered" evidence="8">
    <location>
        <begin position="1234"/>
        <end position="1313"/>
    </location>
</feature>
<feature type="region of interest" description="Disordered" evidence="8">
    <location>
        <begin position="1340"/>
        <end position="1425"/>
    </location>
</feature>
<evidence type="ECO:0000313" key="9">
    <source>
        <dbReference type="EMBL" id="WWD19867.1"/>
    </source>
</evidence>
<reference evidence="9" key="2">
    <citation type="submission" date="2024-01" db="EMBL/GenBank/DDBJ databases">
        <title>Comparative genomics of Cryptococcus and Kwoniella reveals pathogenesis evolution and contrasting modes of karyotype evolution via chromosome fusion or intercentromeric recombination.</title>
        <authorList>
            <person name="Coelho M.A."/>
            <person name="David-Palma M."/>
            <person name="Shea T."/>
            <person name="Bowers K."/>
            <person name="McGinley-Smith S."/>
            <person name="Mohammad A.W."/>
            <person name="Gnirke A."/>
            <person name="Yurkov A.M."/>
            <person name="Nowrousian M."/>
            <person name="Sun S."/>
            <person name="Cuomo C.A."/>
            <person name="Heitman J."/>
        </authorList>
    </citation>
    <scope>NUCLEOTIDE SEQUENCE</scope>
    <source>
        <strain evidence="9">CBS 12478</strain>
    </source>
</reference>
<sequence length="1425" mass="154107">MTQSASQPTSAPNSSTTLKRPRTTSQPPSPSSSSSPKRAASEDPFPSSSDSAGRTPTASGADLLSPGSMSASTNMNGLAGSPLRLDIDGDDGREEWVERTGEVRLASPDVGAKEDDGNDSDVWKSRYNELLETLPPPFKIYDRYYVLPKPIVSHIKSLAYADDVSDTTPPFDLAAAVKKLIPDESDETFWVIQSEGSAEGSQLVGRGKQEQVWSLANAEENVDFVFVSKAGWEKVLQWFGPYDGPSLPRYCVPPDNIEIQPATIRLFILLPSIITPTSQGSDEAAQVVLMCPTTTPMPIFQEFVRSVAAQKLGPNFTLDDFASRIWKIKRTGNNDEALLSSGSLLISASTLIATDCMAIETDFETEENLAETILGSSKSQTVVVEFGKMEDRKVVWNVDEDSHLRAVEKVAKPAGALPPLFTKPAYFAGSGSASAEASTSSLGVQTRSQAKPDRKGKGLVGLQNLGNTCFMNSAVQCLSNTQELSEYFLSGVYTEELNRDNPLGMHGQIAEAFGQTVENLWAPQTNSYHSYSPRQLKWNTSKFAPQFAGYGQHDTQEFIAFLLDGLHEDLNRIIKKPYIEKPDWKAGGGEKELAELGKECWDGYKKRNDSVIVDLFQGQLQSTLVCPECHKESITMDPFMYLTVPLPIAQNRHFNLTFVPRDVEKSPVKVRLLIPQNASFGQIKDKIGALMGCKGSNIVGFDIWKNYPYAWWIDGDHNSECKDSDEPIFYEVDLPVSTVKRIVGPISTDGSITVPVYTFKTMDSRPSYRHNDVPSENALKPFFVTLSKAEASDPIAVREAIMRGYSRFILPEYKDQIYVPSSSAQALAPAAPKSEDGDSVAEIHLNGDQATVVEVASSEPDTNMDIDSASSPAPAESQIVNGLHAAGSTSSLISQTSVRSKAGSVSGKLVPRADLFKVHVADPAGDFSMKSLKGKGKDQVIPFYSKEPSSASNSWSLLESRKKKAKKHIVNRLASGLSSIVSPTYGSEDEGASDSSAAIPHQPPRPVVRPGEGIYCEWSSKTFAEWLDPDVLGETVVDPAIEKELAKKKEGRHISVEDCLDEFSKEETLGNDDLWYCPECKKHQAATKKLEIYKAPDILVICIKRFGSSRRMGDKLDHLVHFPIDGLDLEERIGERKVAKSLKLTGEDAGVYGIEEDGEPMIYDLYAVDNHFGGMGGGHYTAFCRNKVDGQWYNYDDSRVSKADVSAVQSRAAYLLFYRRRTNRPIGGISRIKAEEASRAASPHPPSPPAARTSIMNASGLPSPADSSDELPPYTDGPSAPVSPSGSLDNNISSDEDDGFGGAGGSTSRVAGWQGTFEPTTKTTDLVSAGQSVGFGNTAWGGSVSVPPTSHTFGTTAPPALTKTDSTSTDATFVSAEEGDQPSGERSASAGTNGLGGDYEMIGGNGDADADESDAEMVSAPESVV</sequence>
<dbReference type="PROSITE" id="PS00973">
    <property type="entry name" value="USP_2"/>
    <property type="match status" value="1"/>
</dbReference>